<name>A0A6G1KP95_9PLEO</name>
<keyword evidence="3" id="KW-1185">Reference proteome</keyword>
<feature type="compositionally biased region" description="Basic and acidic residues" evidence="1">
    <location>
        <begin position="165"/>
        <end position="180"/>
    </location>
</feature>
<dbReference type="Proteomes" id="UP000799428">
    <property type="component" value="Unassembled WGS sequence"/>
</dbReference>
<evidence type="ECO:0000256" key="1">
    <source>
        <dbReference type="SAM" id="MobiDB-lite"/>
    </source>
</evidence>
<reference evidence="2" key="1">
    <citation type="journal article" date="2020" name="Stud. Mycol.">
        <title>101 Dothideomycetes genomes: a test case for predicting lifestyles and emergence of pathogens.</title>
        <authorList>
            <person name="Haridas S."/>
            <person name="Albert R."/>
            <person name="Binder M."/>
            <person name="Bloem J."/>
            <person name="Labutti K."/>
            <person name="Salamov A."/>
            <person name="Andreopoulos B."/>
            <person name="Baker S."/>
            <person name="Barry K."/>
            <person name="Bills G."/>
            <person name="Bluhm B."/>
            <person name="Cannon C."/>
            <person name="Castanera R."/>
            <person name="Culley D."/>
            <person name="Daum C."/>
            <person name="Ezra D."/>
            <person name="Gonzalez J."/>
            <person name="Henrissat B."/>
            <person name="Kuo A."/>
            <person name="Liang C."/>
            <person name="Lipzen A."/>
            <person name="Lutzoni F."/>
            <person name="Magnuson J."/>
            <person name="Mondo S."/>
            <person name="Nolan M."/>
            <person name="Ohm R."/>
            <person name="Pangilinan J."/>
            <person name="Park H.-J."/>
            <person name="Ramirez L."/>
            <person name="Alfaro M."/>
            <person name="Sun H."/>
            <person name="Tritt A."/>
            <person name="Yoshinaga Y."/>
            <person name="Zwiers L.-H."/>
            <person name="Turgeon B."/>
            <person name="Goodwin S."/>
            <person name="Spatafora J."/>
            <person name="Crous P."/>
            <person name="Grigoriev I."/>
        </authorList>
    </citation>
    <scope>NUCLEOTIDE SEQUENCE</scope>
    <source>
        <strain evidence="2">CBS 279.74</strain>
    </source>
</reference>
<dbReference type="EMBL" id="MU005764">
    <property type="protein sequence ID" value="KAF2714365.1"/>
    <property type="molecule type" value="Genomic_DNA"/>
</dbReference>
<sequence>MASKVFAEIVKSYDAGEYGPLLSHSDKVMLMDFVFAMEYRINEPENSDSSDSQEIEVRKKNRNDGWLIEVENDHFLAYMEEEDLVGPPDGLVRELHRRRVMDLEMDIDNTWRKAKKEAMHSVDADCKILVRHRDWVRLGMALLQKIRMRWVCKMRDPTTKVPPTRADKGDSEAEPGDKAHCEDEIHALASKPRRKNGKWKDWKFTTDEKEACLG</sequence>
<gene>
    <name evidence="2" type="ORF">K504DRAFT_496295</name>
</gene>
<evidence type="ECO:0000313" key="3">
    <source>
        <dbReference type="Proteomes" id="UP000799428"/>
    </source>
</evidence>
<feature type="region of interest" description="Disordered" evidence="1">
    <location>
        <begin position="157"/>
        <end position="180"/>
    </location>
</feature>
<evidence type="ECO:0000313" key="2">
    <source>
        <dbReference type="EMBL" id="KAF2714365.1"/>
    </source>
</evidence>
<dbReference type="AlphaFoldDB" id="A0A6G1KP95"/>
<protein>
    <submittedName>
        <fullName evidence="2">Uncharacterized protein</fullName>
    </submittedName>
</protein>
<proteinExistence type="predicted"/>
<accession>A0A6G1KP95</accession>
<organism evidence="2 3">
    <name type="scientific">Pleomassaria siparia CBS 279.74</name>
    <dbReference type="NCBI Taxonomy" id="1314801"/>
    <lineage>
        <taxon>Eukaryota</taxon>
        <taxon>Fungi</taxon>
        <taxon>Dikarya</taxon>
        <taxon>Ascomycota</taxon>
        <taxon>Pezizomycotina</taxon>
        <taxon>Dothideomycetes</taxon>
        <taxon>Pleosporomycetidae</taxon>
        <taxon>Pleosporales</taxon>
        <taxon>Pleomassariaceae</taxon>
        <taxon>Pleomassaria</taxon>
    </lineage>
</organism>